<protein>
    <submittedName>
        <fullName evidence="1">dUTP diphosphatase</fullName>
    </submittedName>
</protein>
<name>W6A831_9MOLU</name>
<dbReference type="Gene3D" id="1.10.4010.10">
    <property type="entry name" value="Type II deoxyuridine triphosphatase"/>
    <property type="match status" value="1"/>
</dbReference>
<dbReference type="HOGENOM" id="CLU_105318_0_0_14"/>
<reference evidence="1 2" key="1">
    <citation type="journal article" date="2014" name="Genome Biol. Evol.">
        <title>Molecular evolution of the substrate utilization strategies and putative virulence factors in mosquito-associated Spiroplasma species.</title>
        <authorList>
            <person name="Chang T.H."/>
            <person name="Lo W.S."/>
            <person name="Ku C."/>
            <person name="Chen L.L."/>
            <person name="Kuo C.H."/>
        </authorList>
    </citation>
    <scope>NUCLEOTIDE SEQUENCE [LARGE SCALE GENOMIC DNA]</scope>
    <source>
        <strain evidence="1">AES-1</strain>
    </source>
</reference>
<evidence type="ECO:0000313" key="2">
    <source>
        <dbReference type="Proteomes" id="UP000019267"/>
    </source>
</evidence>
<gene>
    <name evidence="1" type="ORF">SCULI_v1c08010</name>
</gene>
<organism evidence="1 2">
    <name type="scientific">Spiroplasma culicicola AES-1</name>
    <dbReference type="NCBI Taxonomy" id="1276246"/>
    <lineage>
        <taxon>Bacteria</taxon>
        <taxon>Bacillati</taxon>
        <taxon>Mycoplasmatota</taxon>
        <taxon>Mollicutes</taxon>
        <taxon>Entomoplasmatales</taxon>
        <taxon>Spiroplasmataceae</taxon>
        <taxon>Spiroplasma</taxon>
    </lineage>
</organism>
<dbReference type="Proteomes" id="UP000019267">
    <property type="component" value="Chromosome"/>
</dbReference>
<dbReference type="CDD" id="cd11527">
    <property type="entry name" value="NTP-PPase_dUTPase"/>
    <property type="match status" value="1"/>
</dbReference>
<dbReference type="RefSeq" id="WP_025363369.1">
    <property type="nucleotide sequence ID" value="NZ_CP006681.1"/>
</dbReference>
<dbReference type="EMBL" id="CP006681">
    <property type="protein sequence ID" value="AHI53141.1"/>
    <property type="molecule type" value="Genomic_DNA"/>
</dbReference>
<keyword evidence="2" id="KW-1185">Reference proteome</keyword>
<dbReference type="KEGG" id="scq:SCULI_v1c08010"/>
<sequence>MLQTKHLIYLSQKQEQLDNYIRKAKNFTDTTDIIQKKMVAFLVELGEFINEERSFKYWSNKASSEKSILLEEYIDGLHFIVSLGNNIEFEFDQFTFKAKEKGDIIQIYLDTYRDASIFNEDKVKQKYSDVLNSFLNMGYNLGFQEDELIAAYNKKNEKNFERQDNNY</sequence>
<evidence type="ECO:0000313" key="1">
    <source>
        <dbReference type="EMBL" id="AHI53141.1"/>
    </source>
</evidence>
<dbReference type="STRING" id="1276246.SCULI_v1c08010"/>
<dbReference type="InterPro" id="IPR014871">
    <property type="entry name" value="dUTPase/dCTP_pyrophosphatase"/>
</dbReference>
<dbReference type="AlphaFoldDB" id="W6A831"/>
<dbReference type="PIRSF" id="PIRSF030140">
    <property type="entry name" value="UCP030140"/>
    <property type="match status" value="1"/>
</dbReference>
<dbReference type="PATRIC" id="fig|1276246.3.peg.797"/>
<dbReference type="InterPro" id="IPR016947">
    <property type="entry name" value="UCP030140"/>
</dbReference>
<dbReference type="eggNOG" id="COG4508">
    <property type="taxonomic scope" value="Bacteria"/>
</dbReference>
<dbReference type="Pfam" id="PF08761">
    <property type="entry name" value="dUTPase_2"/>
    <property type="match status" value="1"/>
</dbReference>
<proteinExistence type="predicted"/>
<accession>W6A831</accession>
<dbReference type="SUPFAM" id="SSF101386">
    <property type="entry name" value="all-alpha NTP pyrophosphatases"/>
    <property type="match status" value="1"/>
</dbReference>
<dbReference type="OrthoDB" id="5506143at2"/>